<dbReference type="AlphaFoldDB" id="A0A4R3NK12"/>
<accession>A0A4R3NK12</accession>
<evidence type="ECO:0000313" key="1">
    <source>
        <dbReference type="EMBL" id="TCT34497.1"/>
    </source>
</evidence>
<dbReference type="EMBL" id="SMAS01000005">
    <property type="protein sequence ID" value="TCT34497.1"/>
    <property type="molecule type" value="Genomic_DNA"/>
</dbReference>
<protein>
    <submittedName>
        <fullName evidence="1">Uncharacterized protein</fullName>
    </submittedName>
</protein>
<comment type="caution">
    <text evidence="1">The sequence shown here is derived from an EMBL/GenBank/DDBJ whole genome shotgun (WGS) entry which is preliminary data.</text>
</comment>
<name>A0A4R3NK12_9GAMM</name>
<proteinExistence type="predicted"/>
<sequence length="33" mass="3841">MCMFNFAEYLNDFGYMKSFFPLKVIVTVLSGLN</sequence>
<reference evidence="1 2" key="1">
    <citation type="submission" date="2019-03" db="EMBL/GenBank/DDBJ databases">
        <title>Genomic analyses of the natural microbiome of Caenorhabditis elegans.</title>
        <authorList>
            <person name="Samuel B."/>
        </authorList>
    </citation>
    <scope>NUCLEOTIDE SEQUENCE [LARGE SCALE GENOMIC DNA]</scope>
    <source>
        <strain evidence="1 2">JUb102</strain>
    </source>
</reference>
<evidence type="ECO:0000313" key="2">
    <source>
        <dbReference type="Proteomes" id="UP000295055"/>
    </source>
</evidence>
<organism evidence="1 2">
    <name type="scientific">Providencia alcalifaciens</name>
    <dbReference type="NCBI Taxonomy" id="126385"/>
    <lineage>
        <taxon>Bacteria</taxon>
        <taxon>Pseudomonadati</taxon>
        <taxon>Pseudomonadota</taxon>
        <taxon>Gammaproteobacteria</taxon>
        <taxon>Enterobacterales</taxon>
        <taxon>Morganellaceae</taxon>
        <taxon>Providencia</taxon>
    </lineage>
</organism>
<gene>
    <name evidence="1" type="ORF">EC835_105217</name>
</gene>
<dbReference type="Proteomes" id="UP000295055">
    <property type="component" value="Unassembled WGS sequence"/>
</dbReference>